<dbReference type="GO" id="GO:0030246">
    <property type="term" value="F:carbohydrate binding"/>
    <property type="evidence" value="ECO:0007669"/>
    <property type="project" value="InterPro"/>
</dbReference>
<evidence type="ECO:0000256" key="2">
    <source>
        <dbReference type="ARBA" id="ARBA00007639"/>
    </source>
</evidence>
<dbReference type="InterPro" id="IPR025997">
    <property type="entry name" value="SBP_2_dom"/>
</dbReference>
<evidence type="ECO:0000259" key="7">
    <source>
        <dbReference type="Pfam" id="PF13407"/>
    </source>
</evidence>
<organism evidence="8 9">
    <name type="scientific">Hungatella hathewayi</name>
    <dbReference type="NCBI Taxonomy" id="154046"/>
    <lineage>
        <taxon>Bacteria</taxon>
        <taxon>Bacillati</taxon>
        <taxon>Bacillota</taxon>
        <taxon>Clostridia</taxon>
        <taxon>Lachnospirales</taxon>
        <taxon>Lachnospiraceae</taxon>
        <taxon>Hungatella</taxon>
    </lineage>
</organism>
<dbReference type="SUPFAM" id="SSF53822">
    <property type="entry name" value="Periplasmic binding protein-like I"/>
    <property type="match status" value="1"/>
</dbReference>
<proteinExistence type="inferred from homology"/>
<dbReference type="GO" id="GO:0030313">
    <property type="term" value="C:cell envelope"/>
    <property type="evidence" value="ECO:0007669"/>
    <property type="project" value="UniProtKB-SubCell"/>
</dbReference>
<dbReference type="CDD" id="cd01539">
    <property type="entry name" value="PBP1_GGBP"/>
    <property type="match status" value="1"/>
</dbReference>
<reference evidence="8 9" key="1">
    <citation type="submission" date="2015-09" db="EMBL/GenBank/DDBJ databases">
        <authorList>
            <consortium name="Pathogen Informatics"/>
        </authorList>
    </citation>
    <scope>NUCLEOTIDE SEQUENCE [LARGE SCALE GENOMIC DNA]</scope>
    <source>
        <strain evidence="8 9">2789STDY5608850</strain>
    </source>
</reference>
<dbReference type="GO" id="GO:0046872">
    <property type="term" value="F:metal ion binding"/>
    <property type="evidence" value="ECO:0007669"/>
    <property type="project" value="UniProtKB-KW"/>
</dbReference>
<evidence type="ECO:0000256" key="1">
    <source>
        <dbReference type="ARBA" id="ARBA00004196"/>
    </source>
</evidence>
<dbReference type="Pfam" id="PF13407">
    <property type="entry name" value="Peripla_BP_4"/>
    <property type="match status" value="1"/>
</dbReference>
<dbReference type="RefSeq" id="WP_055657148.1">
    <property type="nucleotide sequence ID" value="NZ_CABIXC010000009.1"/>
</dbReference>
<evidence type="ECO:0000256" key="5">
    <source>
        <dbReference type="ARBA" id="ARBA00034323"/>
    </source>
</evidence>
<dbReference type="AlphaFoldDB" id="A0A174H0T4"/>
<comment type="subcellular location">
    <subcellularLocation>
        <location evidence="1">Cell envelope</location>
    </subcellularLocation>
</comment>
<protein>
    <recommendedName>
        <fullName evidence="6">D-galactose/methyl-galactoside binding periplasmic protein MglB</fullName>
    </recommendedName>
</protein>
<evidence type="ECO:0000313" key="8">
    <source>
        <dbReference type="EMBL" id="CUO66669.1"/>
    </source>
</evidence>
<evidence type="ECO:0000256" key="4">
    <source>
        <dbReference type="ARBA" id="ARBA00022729"/>
    </source>
</evidence>
<evidence type="ECO:0000256" key="3">
    <source>
        <dbReference type="ARBA" id="ARBA00022723"/>
    </source>
</evidence>
<dbReference type="PANTHER" id="PTHR46847:SF1">
    <property type="entry name" value="D-ALLOSE-BINDING PERIPLASMIC PROTEIN-RELATED"/>
    <property type="match status" value="1"/>
</dbReference>
<dbReference type="PANTHER" id="PTHR46847">
    <property type="entry name" value="D-ALLOSE-BINDING PERIPLASMIC PROTEIN-RELATED"/>
    <property type="match status" value="1"/>
</dbReference>
<dbReference type="InterPro" id="IPR044085">
    <property type="entry name" value="MglB-like_PBP1"/>
</dbReference>
<dbReference type="Proteomes" id="UP000095651">
    <property type="component" value="Unassembled WGS sequence"/>
</dbReference>
<dbReference type="EMBL" id="CYZE01000009">
    <property type="protein sequence ID" value="CUO66669.1"/>
    <property type="molecule type" value="Genomic_DNA"/>
</dbReference>
<comment type="subunit">
    <text evidence="5">The ABC transporter complex is composed of one ATP-binding protein (MglA), two transmembrane proteins (MglC) and a solute-binding protein (MglB).</text>
</comment>
<keyword evidence="4" id="KW-0732">Signal</keyword>
<dbReference type="PROSITE" id="PS51257">
    <property type="entry name" value="PROKAR_LIPOPROTEIN"/>
    <property type="match status" value="1"/>
</dbReference>
<feature type="domain" description="Periplasmic binding protein" evidence="7">
    <location>
        <begin position="40"/>
        <end position="314"/>
    </location>
</feature>
<evidence type="ECO:0000313" key="9">
    <source>
        <dbReference type="Proteomes" id="UP000095651"/>
    </source>
</evidence>
<dbReference type="InterPro" id="IPR028082">
    <property type="entry name" value="Peripla_BP_I"/>
</dbReference>
<keyword evidence="3" id="KW-0479">Metal-binding</keyword>
<name>A0A174H0T4_9FIRM</name>
<comment type="similarity">
    <text evidence="2">Belongs to the bacterial solute-binding protein 2 family.</text>
</comment>
<gene>
    <name evidence="8" type="primary">mglB_2</name>
    <name evidence="8" type="ORF">ERS852407_03548</name>
</gene>
<evidence type="ECO:0000256" key="6">
    <source>
        <dbReference type="ARBA" id="ARBA00034344"/>
    </source>
</evidence>
<sequence length="343" mass="37927">MKKKYSLIAVLLIAVILVFGCLFFQNRSHEEKEEKKTLRVGVTLYRGDDSFINNLCGKMEEKAKAYEKETGVKVILDVVDGKGNQNTQNSQVDRFISLGVDVICVNMVDRSAASYIISRAMEGDIPVIFFNREPVEEDMNRWEKLYYVGESAKESAVLQGNILVDAYKKDPASLDLNGDGKVSYVLLEGETSHQDSLIRTEWSIQTLKDGGVPLEKITGGIGNWEKSQGSAWMEKWLDEYPDEIELVISNNDDMALGAADALERKKITRPIKIVGIDGTPQGIEGLNSGKLFGTVQCDSDEYANAVFQIAAAAGLGQNVQEIVSLEGGKYYNCRQTALTADKN</sequence>
<accession>A0A174H0T4</accession>
<dbReference type="Gene3D" id="3.40.50.2300">
    <property type="match status" value="2"/>
</dbReference>